<dbReference type="EMBL" id="AUZY01004718">
    <property type="protein sequence ID" value="EQD62094.1"/>
    <property type="molecule type" value="Genomic_DNA"/>
</dbReference>
<dbReference type="PRINTS" id="PR01703">
    <property type="entry name" value="MNSODISMTASE"/>
</dbReference>
<dbReference type="GO" id="GO:0005737">
    <property type="term" value="C:cytoplasm"/>
    <property type="evidence" value="ECO:0007669"/>
    <property type="project" value="UniProtKB-ARBA"/>
</dbReference>
<feature type="domain" description="Manganese/iron superoxide dismutase N-terminal" evidence="8">
    <location>
        <begin position="4"/>
        <end position="82"/>
    </location>
</feature>
<gene>
    <name evidence="10" type="ORF">B1B_07422</name>
</gene>
<dbReference type="FunFam" id="1.10.287.990:FF:000002">
    <property type="entry name" value="Superoxide dismutase"/>
    <property type="match status" value="1"/>
</dbReference>
<accession>T1C9H2</accession>
<proteinExistence type="inferred from homology"/>
<protein>
    <recommendedName>
        <fullName evidence="3">Superoxide dismutase [Fe]</fullName>
        <ecNumber evidence="2">1.15.1.1</ecNumber>
    </recommendedName>
</protein>
<evidence type="ECO:0000259" key="9">
    <source>
        <dbReference type="Pfam" id="PF02777"/>
    </source>
</evidence>
<evidence type="ECO:0000256" key="3">
    <source>
        <dbReference type="ARBA" id="ARBA00014767"/>
    </source>
</evidence>
<evidence type="ECO:0000256" key="6">
    <source>
        <dbReference type="ARBA" id="ARBA00023004"/>
    </source>
</evidence>
<dbReference type="InterPro" id="IPR036314">
    <property type="entry name" value="SOD_C_sf"/>
</dbReference>
<evidence type="ECO:0000256" key="5">
    <source>
        <dbReference type="ARBA" id="ARBA00023002"/>
    </source>
</evidence>
<evidence type="ECO:0000256" key="4">
    <source>
        <dbReference type="ARBA" id="ARBA00022723"/>
    </source>
</evidence>
<dbReference type="InterPro" id="IPR019831">
    <property type="entry name" value="Mn/Fe_SOD_N"/>
</dbReference>
<keyword evidence="4" id="KW-0479">Metal-binding</keyword>
<dbReference type="EC" id="1.15.1.1" evidence="2"/>
<dbReference type="Gene3D" id="3.55.40.20">
    <property type="entry name" value="Iron/manganese superoxide dismutase, C-terminal domain"/>
    <property type="match status" value="1"/>
</dbReference>
<dbReference type="PANTHER" id="PTHR42769:SF3">
    <property type="entry name" value="SUPEROXIDE DISMUTASE [FE] 2, CHLOROPLASTIC"/>
    <property type="match status" value="1"/>
</dbReference>
<keyword evidence="5" id="KW-0560">Oxidoreductase</keyword>
<dbReference type="Gene3D" id="1.10.287.990">
    <property type="entry name" value="Fe,Mn superoxide dismutase (SOD) domain"/>
    <property type="match status" value="1"/>
</dbReference>
<comment type="caution">
    <text evidence="10">The sequence shown here is derived from an EMBL/GenBank/DDBJ whole genome shotgun (WGS) entry which is preliminary data.</text>
</comment>
<sequence>MAIELPTLPYDRAALEPHISAETLDFHYGKHHQAYVTNTNNLIKGTEFEAMDLDQIVRKSSGGLFNNAAQVWNHSFYWQSLSPKGGGDPSGKLANALIKAFGSIEKFREEFSKTAIGTFGSGWAWLVQRPDGNLGLASTSNAATPLTGADRALLTCDVWEHAYYIDYRNARPKYLEAFWKLVNWEHAASA</sequence>
<dbReference type="SUPFAM" id="SSF54719">
    <property type="entry name" value="Fe,Mn superoxide dismutase (SOD), C-terminal domain"/>
    <property type="match status" value="1"/>
</dbReference>
<dbReference type="Pfam" id="PF02777">
    <property type="entry name" value="Sod_Fe_C"/>
    <property type="match status" value="1"/>
</dbReference>
<dbReference type="PROSITE" id="PS00088">
    <property type="entry name" value="SOD_MN"/>
    <property type="match status" value="1"/>
</dbReference>
<dbReference type="AlphaFoldDB" id="T1C9H2"/>
<comment type="similarity">
    <text evidence="1">Belongs to the iron/manganese superoxide dismutase family.</text>
</comment>
<feature type="domain" description="Manganese/iron superoxide dismutase C-terminal" evidence="9">
    <location>
        <begin position="89"/>
        <end position="188"/>
    </location>
</feature>
<dbReference type="PANTHER" id="PTHR42769">
    <property type="entry name" value="SUPEROXIDE DISMUTASE"/>
    <property type="match status" value="1"/>
</dbReference>
<name>T1C9H2_9ZZZZ</name>
<dbReference type="Pfam" id="PF00081">
    <property type="entry name" value="Sod_Fe_N"/>
    <property type="match status" value="1"/>
</dbReference>
<dbReference type="InterPro" id="IPR019833">
    <property type="entry name" value="Mn/Fe_SOD_BS"/>
</dbReference>
<dbReference type="SUPFAM" id="SSF46609">
    <property type="entry name" value="Fe,Mn superoxide dismutase (SOD), N-terminal domain"/>
    <property type="match status" value="1"/>
</dbReference>
<dbReference type="PIRSF" id="PIRSF000349">
    <property type="entry name" value="SODismutase"/>
    <property type="match status" value="1"/>
</dbReference>
<evidence type="ECO:0000256" key="7">
    <source>
        <dbReference type="ARBA" id="ARBA00049204"/>
    </source>
</evidence>
<evidence type="ECO:0000256" key="2">
    <source>
        <dbReference type="ARBA" id="ARBA00012682"/>
    </source>
</evidence>
<keyword evidence="6" id="KW-0408">Iron</keyword>
<dbReference type="GO" id="GO:0004784">
    <property type="term" value="F:superoxide dismutase activity"/>
    <property type="evidence" value="ECO:0007669"/>
    <property type="project" value="UniProtKB-EC"/>
</dbReference>
<dbReference type="FunFam" id="3.55.40.20:FF:000001">
    <property type="entry name" value="Superoxide dismutase"/>
    <property type="match status" value="1"/>
</dbReference>
<dbReference type="GO" id="GO:0046872">
    <property type="term" value="F:metal ion binding"/>
    <property type="evidence" value="ECO:0007669"/>
    <property type="project" value="UniProtKB-KW"/>
</dbReference>
<reference evidence="10" key="2">
    <citation type="journal article" date="2014" name="ISME J.">
        <title>Microbial stratification in low pH oxic and suboxic macroscopic growths along an acid mine drainage.</title>
        <authorList>
            <person name="Mendez-Garcia C."/>
            <person name="Mesa V."/>
            <person name="Sprenger R.R."/>
            <person name="Richter M."/>
            <person name="Diez M.S."/>
            <person name="Solano J."/>
            <person name="Bargiela R."/>
            <person name="Golyshina O.V."/>
            <person name="Manteca A."/>
            <person name="Ramos J.L."/>
            <person name="Gallego J.R."/>
            <person name="Llorente I."/>
            <person name="Martins Dos Santos V.A."/>
            <person name="Jensen O.N."/>
            <person name="Pelaez A.I."/>
            <person name="Sanchez J."/>
            <person name="Ferrer M."/>
        </authorList>
    </citation>
    <scope>NUCLEOTIDE SEQUENCE</scope>
</reference>
<dbReference type="InterPro" id="IPR001189">
    <property type="entry name" value="Mn/Fe_SOD"/>
</dbReference>
<dbReference type="InterPro" id="IPR036324">
    <property type="entry name" value="Mn/Fe_SOD_N_sf"/>
</dbReference>
<evidence type="ECO:0000259" key="8">
    <source>
        <dbReference type="Pfam" id="PF00081"/>
    </source>
</evidence>
<evidence type="ECO:0000313" key="10">
    <source>
        <dbReference type="EMBL" id="EQD62094.1"/>
    </source>
</evidence>
<evidence type="ECO:0000256" key="1">
    <source>
        <dbReference type="ARBA" id="ARBA00008714"/>
    </source>
</evidence>
<comment type="catalytic activity">
    <reaction evidence="7">
        <text>2 superoxide + 2 H(+) = H2O2 + O2</text>
        <dbReference type="Rhea" id="RHEA:20696"/>
        <dbReference type="ChEBI" id="CHEBI:15378"/>
        <dbReference type="ChEBI" id="CHEBI:15379"/>
        <dbReference type="ChEBI" id="CHEBI:16240"/>
        <dbReference type="ChEBI" id="CHEBI:18421"/>
        <dbReference type="EC" id="1.15.1.1"/>
    </reaction>
</comment>
<dbReference type="InterPro" id="IPR019832">
    <property type="entry name" value="Mn/Fe_SOD_C"/>
</dbReference>
<reference evidence="10" key="1">
    <citation type="submission" date="2013-08" db="EMBL/GenBank/DDBJ databases">
        <authorList>
            <person name="Mendez C."/>
            <person name="Richter M."/>
            <person name="Ferrer M."/>
            <person name="Sanchez J."/>
        </authorList>
    </citation>
    <scope>NUCLEOTIDE SEQUENCE</scope>
</reference>
<organism evidence="10">
    <name type="scientific">mine drainage metagenome</name>
    <dbReference type="NCBI Taxonomy" id="410659"/>
    <lineage>
        <taxon>unclassified sequences</taxon>
        <taxon>metagenomes</taxon>
        <taxon>ecological metagenomes</taxon>
    </lineage>
</organism>